<dbReference type="AlphaFoldDB" id="A0A371IHY9"/>
<organism evidence="1 2">
    <name type="scientific">Mucuna pruriens</name>
    <name type="common">Velvet bean</name>
    <name type="synonym">Dolichos pruriens</name>
    <dbReference type="NCBI Taxonomy" id="157652"/>
    <lineage>
        <taxon>Eukaryota</taxon>
        <taxon>Viridiplantae</taxon>
        <taxon>Streptophyta</taxon>
        <taxon>Embryophyta</taxon>
        <taxon>Tracheophyta</taxon>
        <taxon>Spermatophyta</taxon>
        <taxon>Magnoliopsida</taxon>
        <taxon>eudicotyledons</taxon>
        <taxon>Gunneridae</taxon>
        <taxon>Pentapetalae</taxon>
        <taxon>rosids</taxon>
        <taxon>fabids</taxon>
        <taxon>Fabales</taxon>
        <taxon>Fabaceae</taxon>
        <taxon>Papilionoideae</taxon>
        <taxon>50 kb inversion clade</taxon>
        <taxon>NPAAA clade</taxon>
        <taxon>indigoferoid/millettioid clade</taxon>
        <taxon>Phaseoleae</taxon>
        <taxon>Mucuna</taxon>
    </lineage>
</organism>
<gene>
    <name evidence="1" type="ORF">CR513_00285</name>
</gene>
<dbReference type="Proteomes" id="UP000257109">
    <property type="component" value="Unassembled WGS sequence"/>
</dbReference>
<sequence>METIGHTTLRASKDLKKLSLEELPENSIALKAYKASKGSMSKAFKVEESCGNTSNKDLMRLNSLSFQGRPNLCGSTREE</sequence>
<name>A0A371IHY9_MUCPR</name>
<reference evidence="1" key="1">
    <citation type="submission" date="2018-05" db="EMBL/GenBank/DDBJ databases">
        <title>Draft genome of Mucuna pruriens seed.</title>
        <authorList>
            <person name="Nnadi N.E."/>
            <person name="Vos R."/>
            <person name="Hasami M.H."/>
            <person name="Devisetty U.K."/>
            <person name="Aguiy J.C."/>
        </authorList>
    </citation>
    <scope>NUCLEOTIDE SEQUENCE [LARGE SCALE GENOMIC DNA]</scope>
    <source>
        <strain evidence="1">JCA_2017</strain>
    </source>
</reference>
<keyword evidence="2" id="KW-1185">Reference proteome</keyword>
<comment type="caution">
    <text evidence="1">The sequence shown here is derived from an EMBL/GenBank/DDBJ whole genome shotgun (WGS) entry which is preliminary data.</text>
</comment>
<proteinExistence type="predicted"/>
<dbReference type="EMBL" id="QJKJ01000039">
    <property type="protein sequence ID" value="RDY14633.1"/>
    <property type="molecule type" value="Genomic_DNA"/>
</dbReference>
<evidence type="ECO:0000313" key="1">
    <source>
        <dbReference type="EMBL" id="RDY14633.1"/>
    </source>
</evidence>
<accession>A0A371IHY9</accession>
<protein>
    <submittedName>
        <fullName evidence="1">Uncharacterized protein</fullName>
    </submittedName>
</protein>
<evidence type="ECO:0000313" key="2">
    <source>
        <dbReference type="Proteomes" id="UP000257109"/>
    </source>
</evidence>
<feature type="non-terminal residue" evidence="1">
    <location>
        <position position="1"/>
    </location>
</feature>